<dbReference type="GO" id="GO:1904515">
    <property type="term" value="P:positive regulation of TORC2 signaling"/>
    <property type="evidence" value="ECO:0007669"/>
    <property type="project" value="TreeGrafter"/>
</dbReference>
<comment type="caution">
    <text evidence="2">The sequence shown here is derived from an EMBL/GenBank/DDBJ whole genome shotgun (WGS) entry which is preliminary data.</text>
</comment>
<feature type="compositionally biased region" description="Polar residues" evidence="1">
    <location>
        <begin position="524"/>
        <end position="538"/>
    </location>
</feature>
<dbReference type="GO" id="GO:0046579">
    <property type="term" value="P:positive regulation of Ras protein signal transduction"/>
    <property type="evidence" value="ECO:0007669"/>
    <property type="project" value="TreeGrafter"/>
</dbReference>
<dbReference type="Proteomes" id="UP000179807">
    <property type="component" value="Unassembled WGS sequence"/>
</dbReference>
<feature type="region of interest" description="Disordered" evidence="1">
    <location>
        <begin position="485"/>
        <end position="548"/>
    </location>
</feature>
<feature type="compositionally biased region" description="Low complexity" evidence="1">
    <location>
        <begin position="503"/>
        <end position="512"/>
    </location>
</feature>
<dbReference type="VEuPathDB" id="TrichDB:TRFO_39758"/>
<dbReference type="GO" id="GO:0005829">
    <property type="term" value="C:cytosol"/>
    <property type="evidence" value="ECO:0007669"/>
    <property type="project" value="TreeGrafter"/>
</dbReference>
<dbReference type="OrthoDB" id="17150at2759"/>
<evidence type="ECO:0000256" key="1">
    <source>
        <dbReference type="SAM" id="MobiDB-lite"/>
    </source>
</evidence>
<dbReference type="GeneID" id="94847525"/>
<dbReference type="GO" id="GO:0005886">
    <property type="term" value="C:plasma membrane"/>
    <property type="evidence" value="ECO:0007669"/>
    <property type="project" value="TreeGrafter"/>
</dbReference>
<dbReference type="RefSeq" id="XP_068347190.1">
    <property type="nucleotide sequence ID" value="XM_068512821.1"/>
</dbReference>
<organism evidence="2 3">
    <name type="scientific">Tritrichomonas foetus</name>
    <dbReference type="NCBI Taxonomy" id="1144522"/>
    <lineage>
        <taxon>Eukaryota</taxon>
        <taxon>Metamonada</taxon>
        <taxon>Parabasalia</taxon>
        <taxon>Tritrichomonadida</taxon>
        <taxon>Tritrichomonadidae</taxon>
        <taxon>Tritrichomonas</taxon>
    </lineage>
</organism>
<name>A0A1J4J9F7_9EUKA</name>
<dbReference type="PANTHER" id="PTHR37516">
    <property type="entry name" value="SCA1 COMPLEX SCAFFOLD PROTEIN SCAA"/>
    <property type="match status" value="1"/>
</dbReference>
<dbReference type="EMBL" id="MLAK01001353">
    <property type="protein sequence ID" value="OHS94053.1"/>
    <property type="molecule type" value="Genomic_DNA"/>
</dbReference>
<dbReference type="AlphaFoldDB" id="A0A1J4J9F7"/>
<evidence type="ECO:0000313" key="3">
    <source>
        <dbReference type="Proteomes" id="UP000179807"/>
    </source>
</evidence>
<gene>
    <name evidence="2" type="ORF">TRFO_39758</name>
</gene>
<dbReference type="InterPro" id="IPR037474">
    <property type="entry name" value="ScaA"/>
</dbReference>
<sequence>MKTVTIKTTLEQDCTFNFPDLSKIQDDSNQIGDFSQAVFLDSDRNVYDKYYQPILKANSSENSTNDPSDDSKVNSLIECATKRNLGLVFPNPKFYRSKDDFLLALHNWKKNVTAFFDGFLLPQPILSHNYYLGHPSIVVKGTQQFRSFKPDLDPPIPINSQKLFDLLNIEYLNGTEHLYSQNHSNGNNQKEIERAIENFDEILKDENKIDEEAPFPAQTPHRNIVKIGHQMTTRQQWQDQLVPAEPFPDMYDTFEDYEKAYKKWAIVCLKKSLKSDVPPPSVFEKVARIDLIENTEVIENEIPVHKQSSQNDLQNDNTSDFFNVVDFGWVNQRKDEKTDVAKKLVANLFREETLENLRPKSFAGKPLSCFVDGISSKEKFITEFENFGVDLNTIKSNTPIRPLGFIETSPSADIEIQQCLKYVVDNNDPFVSIRQFLQIPFGPETLYRALSNSSSIVKIVETKQDNQNQNNQPNLSNSVLCQEMKSVPPPTVTTTSFEQAQPNSGNNDNNNSVFPVKLKPVAQNKANITKPSTFNPSDLNKKDDDDEKPLSFKSLIAFYKQQEQHSNDKNITNNRSNNIPMNLSRPNLNAPPHQELKQTQFNSSNTVYDAGNNIKSSLCPSRFNSNPISVEPPSPLNTDEVPSNIQIANRSRHRTIASNKMNKNINPLEEFPPECDFEYANVFVMPIDKYLQAYFTPKQLIRCLPRFEKEDIDVYRRVGFLAPFLMTDTFVDGILRIILEPDSIYSLYLFTKQVMVNQTHPIRTFYPPETETEFSINVSQLFYLDMLLYWKFLPFTMQAIIKMKCRELVTSITQDLSSNSPIVFTNSSVNQNDDPNRKPINARDYLWTNYEQSHLFEMIIEMGCVQVFSHILISNNENAASINTKFINLAKTEKGKRILVRLAYNQGSSAFSDFICLNGLNLNSLNYAQSHSQSSEPKSSNSETSFITEIYTIFLKQFLINYKNKLYDPTVFFPLFDQLQHIRVLIAASQVICRPDLEIPKNSFNQYPEICLKIGESNNPIEKIFLCLTHFCQFENCCVKLLNSSQFCGKLAKSLFSWENKIRQRGWLIMNQFLRFSSSLLALLDSEPIMQVVQTLPSSNNFFVVYELFSFLITLWGSHNNNSQICNHILENLDPCTGRLSCVIMNANSKYENCPNLRETIEKFKRLVFATMNPTLMKFATLLNTHMESQKVTAQLGGIEGRRKNI</sequence>
<evidence type="ECO:0000313" key="2">
    <source>
        <dbReference type="EMBL" id="OHS94053.1"/>
    </source>
</evidence>
<accession>A0A1J4J9F7</accession>
<protein>
    <submittedName>
        <fullName evidence="2">Uncharacterized protein</fullName>
    </submittedName>
</protein>
<reference evidence="2" key="1">
    <citation type="submission" date="2016-10" db="EMBL/GenBank/DDBJ databases">
        <authorList>
            <person name="Benchimol M."/>
            <person name="Almeida L.G."/>
            <person name="Vasconcelos A.T."/>
            <person name="Perreira-Neves A."/>
            <person name="Rosa I.A."/>
            <person name="Tasca T."/>
            <person name="Bogo M.R."/>
            <person name="de Souza W."/>
        </authorList>
    </citation>
    <scope>NUCLEOTIDE SEQUENCE [LARGE SCALE GENOMIC DNA]</scope>
    <source>
        <strain evidence="2">K</strain>
    </source>
</reference>
<proteinExistence type="predicted"/>
<dbReference type="PANTHER" id="PTHR37516:SF1">
    <property type="entry name" value="SCA1 COMPLEX SCAFFOLD PROTEIN SCAA"/>
    <property type="match status" value="1"/>
</dbReference>
<keyword evidence="3" id="KW-1185">Reference proteome</keyword>